<reference evidence="3" key="1">
    <citation type="journal article" date="2019" name="Int. J. Syst. Evol. Microbiol.">
        <title>The Global Catalogue of Microorganisms (GCM) 10K type strain sequencing project: providing services to taxonomists for standard genome sequencing and annotation.</title>
        <authorList>
            <consortium name="The Broad Institute Genomics Platform"/>
            <consortium name="The Broad Institute Genome Sequencing Center for Infectious Disease"/>
            <person name="Wu L."/>
            <person name="Ma J."/>
        </authorList>
    </citation>
    <scope>NUCLEOTIDE SEQUENCE [LARGE SCALE GENOMIC DNA]</scope>
    <source>
        <strain evidence="3">JCM 31486</strain>
    </source>
</reference>
<evidence type="ECO:0000313" key="2">
    <source>
        <dbReference type="EMBL" id="MFD1051995.1"/>
    </source>
</evidence>
<gene>
    <name evidence="2" type="ORF">ACFQ1S_43740</name>
</gene>
<keyword evidence="3" id="KW-1185">Reference proteome</keyword>
<evidence type="ECO:0000313" key="3">
    <source>
        <dbReference type="Proteomes" id="UP001597045"/>
    </source>
</evidence>
<sequence>MSSPDRLSAVDASFIYLEDQATPMHVGGVAVFRRPRGGFDYDELVELIA</sequence>
<evidence type="ECO:0000259" key="1">
    <source>
        <dbReference type="Pfam" id="PF03007"/>
    </source>
</evidence>
<organism evidence="2 3">
    <name type="scientific">Kibdelosporangium lantanae</name>
    <dbReference type="NCBI Taxonomy" id="1497396"/>
    <lineage>
        <taxon>Bacteria</taxon>
        <taxon>Bacillati</taxon>
        <taxon>Actinomycetota</taxon>
        <taxon>Actinomycetes</taxon>
        <taxon>Pseudonocardiales</taxon>
        <taxon>Pseudonocardiaceae</taxon>
        <taxon>Kibdelosporangium</taxon>
    </lineage>
</organism>
<dbReference type="InterPro" id="IPR004255">
    <property type="entry name" value="O-acyltransferase_WSD1_N"/>
</dbReference>
<dbReference type="EMBL" id="JBHTIS010004047">
    <property type="protein sequence ID" value="MFD1051995.1"/>
    <property type="molecule type" value="Genomic_DNA"/>
</dbReference>
<feature type="domain" description="O-acyltransferase WSD1-like N-terminal" evidence="1">
    <location>
        <begin position="7"/>
        <end position="46"/>
    </location>
</feature>
<accession>A0ABW3MR81</accession>
<comment type="caution">
    <text evidence="2">The sequence shown here is derived from an EMBL/GenBank/DDBJ whole genome shotgun (WGS) entry which is preliminary data.</text>
</comment>
<dbReference type="Proteomes" id="UP001597045">
    <property type="component" value="Unassembled WGS sequence"/>
</dbReference>
<protein>
    <submittedName>
        <fullName evidence="2">Wax ester/triacylglycerol synthase domain-containing protein</fullName>
    </submittedName>
</protein>
<dbReference type="Pfam" id="PF03007">
    <property type="entry name" value="WS_DGAT_cat"/>
    <property type="match status" value="1"/>
</dbReference>
<feature type="non-terminal residue" evidence="2">
    <location>
        <position position="49"/>
    </location>
</feature>
<proteinExistence type="predicted"/>
<name>A0ABW3MR81_9PSEU</name>